<reference evidence="1" key="1">
    <citation type="submission" date="2014-09" db="EMBL/GenBank/DDBJ databases">
        <authorList>
            <person name="Magalhaes I.L.F."/>
            <person name="Oliveira U."/>
            <person name="Santos F.R."/>
            <person name="Vidigal T.H.D.A."/>
            <person name="Brescovit A.D."/>
            <person name="Santos A.J."/>
        </authorList>
    </citation>
    <scope>NUCLEOTIDE SEQUENCE</scope>
    <source>
        <tissue evidence="1">Shoot tissue taken approximately 20 cm above the soil surface</tissue>
    </source>
</reference>
<dbReference type="AlphaFoldDB" id="A0A0A9CGB8"/>
<sequence>MDVHGVMMSVVLFRYFFTLRLLGKSKGSDKVEVVGSCGFHLWERYGDDYIP</sequence>
<dbReference type="EMBL" id="GBRH01227353">
    <property type="protein sequence ID" value="JAD70542.1"/>
    <property type="molecule type" value="Transcribed_RNA"/>
</dbReference>
<protein>
    <submittedName>
        <fullName evidence="1">Uncharacterized protein</fullName>
    </submittedName>
</protein>
<evidence type="ECO:0000313" key="1">
    <source>
        <dbReference type="EMBL" id="JAD70542.1"/>
    </source>
</evidence>
<proteinExistence type="predicted"/>
<accession>A0A0A9CGB8</accession>
<organism evidence="1">
    <name type="scientific">Arundo donax</name>
    <name type="common">Giant reed</name>
    <name type="synonym">Donax arundinaceus</name>
    <dbReference type="NCBI Taxonomy" id="35708"/>
    <lineage>
        <taxon>Eukaryota</taxon>
        <taxon>Viridiplantae</taxon>
        <taxon>Streptophyta</taxon>
        <taxon>Embryophyta</taxon>
        <taxon>Tracheophyta</taxon>
        <taxon>Spermatophyta</taxon>
        <taxon>Magnoliopsida</taxon>
        <taxon>Liliopsida</taxon>
        <taxon>Poales</taxon>
        <taxon>Poaceae</taxon>
        <taxon>PACMAD clade</taxon>
        <taxon>Arundinoideae</taxon>
        <taxon>Arundineae</taxon>
        <taxon>Arundo</taxon>
    </lineage>
</organism>
<name>A0A0A9CGB8_ARUDO</name>
<reference evidence="1" key="2">
    <citation type="journal article" date="2015" name="Data Brief">
        <title>Shoot transcriptome of the giant reed, Arundo donax.</title>
        <authorList>
            <person name="Barrero R.A."/>
            <person name="Guerrero F.D."/>
            <person name="Moolhuijzen P."/>
            <person name="Goolsby J.A."/>
            <person name="Tidwell J."/>
            <person name="Bellgard S.E."/>
            <person name="Bellgard M.I."/>
        </authorList>
    </citation>
    <scope>NUCLEOTIDE SEQUENCE</scope>
    <source>
        <tissue evidence="1">Shoot tissue taken approximately 20 cm above the soil surface</tissue>
    </source>
</reference>